<keyword evidence="3" id="KW-1185">Reference proteome</keyword>
<dbReference type="SUPFAM" id="SSF103247">
    <property type="entry name" value="TT1751-like"/>
    <property type="match status" value="1"/>
</dbReference>
<evidence type="ECO:0000313" key="3">
    <source>
        <dbReference type="Proteomes" id="UP001519887"/>
    </source>
</evidence>
<gene>
    <name evidence="2" type="ORF">K0U00_37575</name>
</gene>
<name>A0ABS7CFU0_9BACL</name>
<feature type="domain" description="DUF302" evidence="1">
    <location>
        <begin position="38"/>
        <end position="88"/>
    </location>
</feature>
<evidence type="ECO:0000259" key="1">
    <source>
        <dbReference type="Pfam" id="PF03625"/>
    </source>
</evidence>
<accession>A0ABS7CFU0</accession>
<proteinExistence type="predicted"/>
<organism evidence="2 3">
    <name type="scientific">Paenibacillus sepulcri</name>
    <dbReference type="NCBI Taxonomy" id="359917"/>
    <lineage>
        <taxon>Bacteria</taxon>
        <taxon>Bacillati</taxon>
        <taxon>Bacillota</taxon>
        <taxon>Bacilli</taxon>
        <taxon>Bacillales</taxon>
        <taxon>Paenibacillaceae</taxon>
        <taxon>Paenibacillus</taxon>
    </lineage>
</organism>
<dbReference type="InterPro" id="IPR035923">
    <property type="entry name" value="TT1751-like_sf"/>
</dbReference>
<dbReference type="Pfam" id="PF03625">
    <property type="entry name" value="DUF302"/>
    <property type="match status" value="1"/>
</dbReference>
<dbReference type="Proteomes" id="UP001519887">
    <property type="component" value="Unassembled WGS sequence"/>
</dbReference>
<dbReference type="Gene3D" id="3.30.310.70">
    <property type="entry name" value="TT1751-like domain"/>
    <property type="match status" value="1"/>
</dbReference>
<dbReference type="InterPro" id="IPR005180">
    <property type="entry name" value="DUF302"/>
</dbReference>
<protein>
    <submittedName>
        <fullName evidence="2">DUF302 domain-containing protein</fullName>
    </submittedName>
</protein>
<sequence length="123" mass="13660">EAPWDKVKEAFPTMAGPHGLMIFFKVNQGRLTSLHNGIKRCCLYIVGNGIVAEQILSIDIRASLYVPFHVCLYDNGNPGGAIIAYDRPSSFLAVFNNPALVEIGYLLDHRMDRVVQAVKSNNR</sequence>
<feature type="non-terminal residue" evidence="2">
    <location>
        <position position="1"/>
    </location>
</feature>
<reference evidence="2 3" key="1">
    <citation type="submission" date="2021-07" db="EMBL/GenBank/DDBJ databases">
        <title>Paenibacillus radiodurans sp. nov., isolated from the southeastern edge of Tengger Desert.</title>
        <authorList>
            <person name="Zhang G."/>
        </authorList>
    </citation>
    <scope>NUCLEOTIDE SEQUENCE [LARGE SCALE GENOMIC DNA]</scope>
    <source>
        <strain evidence="2 3">CCM 7311</strain>
    </source>
</reference>
<dbReference type="EMBL" id="JAHZIK010001832">
    <property type="protein sequence ID" value="MBW7459786.1"/>
    <property type="molecule type" value="Genomic_DNA"/>
</dbReference>
<evidence type="ECO:0000313" key="2">
    <source>
        <dbReference type="EMBL" id="MBW7459786.1"/>
    </source>
</evidence>
<comment type="caution">
    <text evidence="2">The sequence shown here is derived from an EMBL/GenBank/DDBJ whole genome shotgun (WGS) entry which is preliminary data.</text>
</comment>
<dbReference type="CDD" id="cd14797">
    <property type="entry name" value="DUF302"/>
    <property type="match status" value="1"/>
</dbReference>